<dbReference type="InterPro" id="IPR036879">
    <property type="entry name" value="TF_MADSbox_sf"/>
</dbReference>
<dbReference type="CDD" id="cd00265">
    <property type="entry name" value="MADS_MEF2_like"/>
    <property type="match status" value="1"/>
</dbReference>
<dbReference type="InterPro" id="IPR002100">
    <property type="entry name" value="TF_MADSbox"/>
</dbReference>
<dbReference type="GO" id="GO:0000977">
    <property type="term" value="F:RNA polymerase II transcription regulatory region sequence-specific DNA binding"/>
    <property type="evidence" value="ECO:0007669"/>
    <property type="project" value="InterPro"/>
</dbReference>
<dbReference type="Pfam" id="PF00319">
    <property type="entry name" value="SRF-TF"/>
    <property type="match status" value="1"/>
</dbReference>
<evidence type="ECO:0000256" key="4">
    <source>
        <dbReference type="ARBA" id="ARBA00023163"/>
    </source>
</evidence>
<dbReference type="GO" id="GO:0005634">
    <property type="term" value="C:nucleus"/>
    <property type="evidence" value="ECO:0007669"/>
    <property type="project" value="UniProtKB-SubCell"/>
</dbReference>
<accession>A0A6I9UNN8</accession>
<protein>
    <submittedName>
        <fullName evidence="9">Developmental protein SEPALLATA 1-like</fullName>
    </submittedName>
</protein>
<dbReference type="GO" id="GO:0045944">
    <property type="term" value="P:positive regulation of transcription by RNA polymerase II"/>
    <property type="evidence" value="ECO:0007669"/>
    <property type="project" value="InterPro"/>
</dbReference>
<dbReference type="PROSITE" id="PS50066">
    <property type="entry name" value="MADS_BOX_2"/>
    <property type="match status" value="1"/>
</dbReference>
<evidence type="ECO:0000256" key="2">
    <source>
        <dbReference type="ARBA" id="ARBA00023015"/>
    </source>
</evidence>
<dbReference type="InParanoid" id="A0A6I9UNN8"/>
<name>A0A6I9UNN8_SESIN</name>
<comment type="subcellular location">
    <subcellularLocation>
        <location evidence="1">Nucleus</location>
    </subcellularLocation>
</comment>
<dbReference type="SMART" id="SM00432">
    <property type="entry name" value="MADS"/>
    <property type="match status" value="1"/>
</dbReference>
<evidence type="ECO:0000259" key="6">
    <source>
        <dbReference type="PROSITE" id="PS50066"/>
    </source>
</evidence>
<keyword evidence="2" id="KW-0805">Transcription regulation</keyword>
<evidence type="ECO:0000256" key="5">
    <source>
        <dbReference type="ARBA" id="ARBA00023242"/>
    </source>
</evidence>
<evidence type="ECO:0000313" key="9">
    <source>
        <dbReference type="RefSeq" id="XP_011102259.1"/>
    </source>
</evidence>
<dbReference type="InterPro" id="IPR050142">
    <property type="entry name" value="MADS-box/MEF2_TF"/>
</dbReference>
<dbReference type="InterPro" id="IPR033896">
    <property type="entry name" value="MEF2-like_N"/>
</dbReference>
<keyword evidence="8" id="KW-1185">Reference proteome</keyword>
<feature type="domain" description="K-box" evidence="7">
    <location>
        <begin position="73"/>
        <end position="163"/>
    </location>
</feature>
<dbReference type="PROSITE" id="PS51297">
    <property type="entry name" value="K_BOX"/>
    <property type="match status" value="1"/>
</dbReference>
<evidence type="ECO:0000259" key="7">
    <source>
        <dbReference type="PROSITE" id="PS51297"/>
    </source>
</evidence>
<evidence type="ECO:0000313" key="8">
    <source>
        <dbReference type="Proteomes" id="UP000504604"/>
    </source>
</evidence>
<dbReference type="Proteomes" id="UP000504604">
    <property type="component" value="Unplaced"/>
</dbReference>
<keyword evidence="5" id="KW-0539">Nucleus</keyword>
<proteinExistence type="predicted"/>
<dbReference type="PRINTS" id="PR00404">
    <property type="entry name" value="MADSDOMAIN"/>
</dbReference>
<reference evidence="9" key="1">
    <citation type="submission" date="2025-08" db="UniProtKB">
        <authorList>
            <consortium name="RefSeq"/>
        </authorList>
    </citation>
    <scope>IDENTIFICATION</scope>
</reference>
<dbReference type="KEGG" id="sind:105180283"/>
<dbReference type="RefSeq" id="XP_011102259.1">
    <property type="nucleotide sequence ID" value="XM_011103957.2"/>
</dbReference>
<dbReference type="SUPFAM" id="SSF55455">
    <property type="entry name" value="SRF-like"/>
    <property type="match status" value="1"/>
</dbReference>
<dbReference type="GO" id="GO:0046983">
    <property type="term" value="F:protein dimerization activity"/>
    <property type="evidence" value="ECO:0007669"/>
    <property type="project" value="InterPro"/>
</dbReference>
<dbReference type="OrthoDB" id="881728at2759"/>
<dbReference type="AlphaFoldDB" id="A0A6I9UNN8"/>
<keyword evidence="3" id="KW-0238">DNA-binding</keyword>
<evidence type="ECO:0000256" key="1">
    <source>
        <dbReference type="ARBA" id="ARBA00004123"/>
    </source>
</evidence>
<dbReference type="GO" id="GO:0048440">
    <property type="term" value="P:carpel development"/>
    <property type="evidence" value="ECO:0007669"/>
    <property type="project" value="UniProtKB-ARBA"/>
</dbReference>
<dbReference type="FunFam" id="3.40.1810.10:FF:000004">
    <property type="entry name" value="MADS-box transcription factor 1"/>
    <property type="match status" value="1"/>
</dbReference>
<dbReference type="PANTHER" id="PTHR48019">
    <property type="entry name" value="SERUM RESPONSE FACTOR HOMOLOG"/>
    <property type="match status" value="1"/>
</dbReference>
<dbReference type="Pfam" id="PF01486">
    <property type="entry name" value="K-box"/>
    <property type="match status" value="1"/>
</dbReference>
<feature type="domain" description="MADS-box" evidence="6">
    <location>
        <begin position="1"/>
        <end position="61"/>
    </location>
</feature>
<gene>
    <name evidence="9" type="primary">LOC105180283</name>
</gene>
<organism evidence="8 9">
    <name type="scientific">Sesamum indicum</name>
    <name type="common">Oriental sesame</name>
    <name type="synonym">Sesamum orientale</name>
    <dbReference type="NCBI Taxonomy" id="4182"/>
    <lineage>
        <taxon>Eukaryota</taxon>
        <taxon>Viridiplantae</taxon>
        <taxon>Streptophyta</taxon>
        <taxon>Embryophyta</taxon>
        <taxon>Tracheophyta</taxon>
        <taxon>Spermatophyta</taxon>
        <taxon>Magnoliopsida</taxon>
        <taxon>eudicotyledons</taxon>
        <taxon>Gunneridae</taxon>
        <taxon>Pentapetalae</taxon>
        <taxon>asterids</taxon>
        <taxon>lamiids</taxon>
        <taxon>Lamiales</taxon>
        <taxon>Pedaliaceae</taxon>
        <taxon>Sesamum</taxon>
    </lineage>
</organism>
<keyword evidence="4" id="KW-0804">Transcription</keyword>
<dbReference type="InterPro" id="IPR002487">
    <property type="entry name" value="TF_Kbox"/>
</dbReference>
<evidence type="ECO:0000256" key="3">
    <source>
        <dbReference type="ARBA" id="ARBA00023125"/>
    </source>
</evidence>
<dbReference type="GeneID" id="105180283"/>
<dbReference type="PROSITE" id="PS00350">
    <property type="entry name" value="MADS_BOX_1"/>
    <property type="match status" value="1"/>
</dbReference>
<sequence>MGRGKVELKRIENKINRQVTFSKRRNGLLKKACELSVLCDAEVALIIFSNKGKLYEFCSTSSMSKTLERYHKSSYGPIEAHQSPNNAQNLQQSQRHLLGEDLGKLGPKELDQLETMLDTSLKQIRLKQTQHMFEQLSGLQQKEKNLMEVNRALRSKLEETNAAIRETWQQGERNMPYRPLQLAQPEAFLEPLGCNNTAQIQYRLSAPNNAAENAKGMLPGWMH</sequence>
<dbReference type="Gene3D" id="3.40.1810.10">
    <property type="entry name" value="Transcription factor, MADS-box"/>
    <property type="match status" value="1"/>
</dbReference>
<dbReference type="GO" id="GO:0003700">
    <property type="term" value="F:DNA-binding transcription factor activity"/>
    <property type="evidence" value="ECO:0007669"/>
    <property type="project" value="InterPro"/>
</dbReference>